<dbReference type="SUPFAM" id="SSF52317">
    <property type="entry name" value="Class I glutamine amidotransferase-like"/>
    <property type="match status" value="1"/>
</dbReference>
<evidence type="ECO:0000259" key="2">
    <source>
        <dbReference type="Pfam" id="PF01965"/>
    </source>
</evidence>
<dbReference type="InterPro" id="IPR006286">
    <property type="entry name" value="C56_PfpI-like"/>
</dbReference>
<keyword evidence="3" id="KW-0645">Protease</keyword>
<dbReference type="Proteomes" id="UP001163687">
    <property type="component" value="Chromosome"/>
</dbReference>
<dbReference type="KEGG" id="cmic:caldi_16000"/>
<evidence type="ECO:0000256" key="1">
    <source>
        <dbReference type="ARBA" id="ARBA00008542"/>
    </source>
</evidence>
<dbReference type="NCBIfam" id="TIGR01382">
    <property type="entry name" value="PfpI"/>
    <property type="match status" value="1"/>
</dbReference>
<evidence type="ECO:0000313" key="3">
    <source>
        <dbReference type="EMBL" id="BDG60510.1"/>
    </source>
</evidence>
<dbReference type="InterPro" id="IPR029062">
    <property type="entry name" value="Class_I_gatase-like"/>
</dbReference>
<dbReference type="AlphaFoldDB" id="A0AA35CJN6"/>
<accession>A0AA35CJN6</accession>
<evidence type="ECO:0000313" key="4">
    <source>
        <dbReference type="Proteomes" id="UP001163687"/>
    </source>
</evidence>
<name>A0AA35CJN6_9FIRM</name>
<gene>
    <name evidence="3" type="ORF">caldi_16000</name>
</gene>
<sequence>MKVLLMAGDGAEALETMYPLQRLREEGFEVHVAAPRKKVLQTVVHDFEPDMETYTEKPGYRVQADLGFLEVRPADYDALYLVGGRAPEWIRNEPGALEIVRHFFENQKPVGAICHAALVLVAAGVVKGRKMAAYWALKPDVEAAGGTFVDQEAVVDGNLVSARAWPDHPALLREFVRMVRGERVPV</sequence>
<dbReference type="CDD" id="cd03169">
    <property type="entry name" value="GATase1_PfpI_1"/>
    <property type="match status" value="1"/>
</dbReference>
<protein>
    <submittedName>
        <fullName evidence="3">Protease</fullName>
    </submittedName>
</protein>
<dbReference type="PANTHER" id="PTHR42733:SF2">
    <property type="entry name" value="DJ-1_THIJ_PFPI FAMILY PROTEIN"/>
    <property type="match status" value="1"/>
</dbReference>
<dbReference type="PANTHER" id="PTHR42733">
    <property type="entry name" value="DJ-1 PROTEIN"/>
    <property type="match status" value="1"/>
</dbReference>
<keyword evidence="3" id="KW-0378">Hydrolase</keyword>
<dbReference type="PROSITE" id="PS51276">
    <property type="entry name" value="PEPTIDASE_C56_PFPI"/>
    <property type="match status" value="1"/>
</dbReference>
<dbReference type="GO" id="GO:0006508">
    <property type="term" value="P:proteolysis"/>
    <property type="evidence" value="ECO:0007669"/>
    <property type="project" value="UniProtKB-KW"/>
</dbReference>
<keyword evidence="4" id="KW-1185">Reference proteome</keyword>
<dbReference type="EMBL" id="AP025628">
    <property type="protein sequence ID" value="BDG60510.1"/>
    <property type="molecule type" value="Genomic_DNA"/>
</dbReference>
<dbReference type="RefSeq" id="WP_264844531.1">
    <property type="nucleotide sequence ID" value="NZ_AP025628.1"/>
</dbReference>
<reference evidence="3" key="1">
    <citation type="submission" date="2022-03" db="EMBL/GenBank/DDBJ databases">
        <title>Complete genome sequence of Caldinitratiruptor microaerophilus.</title>
        <authorList>
            <person name="Mukaiyama R."/>
            <person name="Nishiyama T."/>
            <person name="Ueda K."/>
        </authorList>
    </citation>
    <scope>NUCLEOTIDE SEQUENCE</scope>
    <source>
        <strain evidence="3">JCM 16183</strain>
    </source>
</reference>
<proteinExistence type="inferred from homology"/>
<dbReference type="GO" id="GO:0008233">
    <property type="term" value="F:peptidase activity"/>
    <property type="evidence" value="ECO:0007669"/>
    <property type="project" value="UniProtKB-KW"/>
</dbReference>
<feature type="domain" description="DJ-1/PfpI" evidence="2">
    <location>
        <begin position="1"/>
        <end position="177"/>
    </location>
</feature>
<dbReference type="Pfam" id="PF01965">
    <property type="entry name" value="DJ-1_PfpI"/>
    <property type="match status" value="1"/>
</dbReference>
<dbReference type="InterPro" id="IPR002818">
    <property type="entry name" value="DJ-1/PfpI"/>
</dbReference>
<organism evidence="3 4">
    <name type="scientific">Caldinitratiruptor microaerophilus</name>
    <dbReference type="NCBI Taxonomy" id="671077"/>
    <lineage>
        <taxon>Bacteria</taxon>
        <taxon>Bacillati</taxon>
        <taxon>Bacillota</taxon>
        <taxon>Clostridia</taxon>
        <taxon>Eubacteriales</taxon>
        <taxon>Symbiobacteriaceae</taxon>
        <taxon>Caldinitratiruptor</taxon>
    </lineage>
</organism>
<comment type="similarity">
    <text evidence="1">Belongs to the peptidase C56 family.</text>
</comment>
<dbReference type="Gene3D" id="3.40.50.880">
    <property type="match status" value="1"/>
</dbReference>